<dbReference type="AlphaFoldDB" id="A0A364N315"/>
<evidence type="ECO:0000313" key="7">
    <source>
        <dbReference type="EMBL" id="RAR10752.1"/>
    </source>
</evidence>
<comment type="caution">
    <text evidence="7">The sequence shown here is derived from an EMBL/GenBank/DDBJ whole genome shotgun (WGS) entry which is preliminary data.</text>
</comment>
<dbReference type="EMBL" id="QGDH01000063">
    <property type="protein sequence ID" value="RAR10752.1"/>
    <property type="molecule type" value="Genomic_DNA"/>
</dbReference>
<evidence type="ECO:0000313" key="8">
    <source>
        <dbReference type="Proteomes" id="UP000249619"/>
    </source>
</evidence>
<dbReference type="Proteomes" id="UP000249619">
    <property type="component" value="Unassembled WGS sequence"/>
</dbReference>
<name>A0A364N315_STELY</name>
<dbReference type="GO" id="GO:0016740">
    <property type="term" value="F:transferase activity"/>
    <property type="evidence" value="ECO:0007669"/>
    <property type="project" value="UniProtKB-KW"/>
</dbReference>
<feature type="transmembrane region" description="Helical" evidence="5">
    <location>
        <begin position="251"/>
        <end position="273"/>
    </location>
</feature>
<keyword evidence="3 5" id="KW-1133">Transmembrane helix</keyword>
<accession>A0A364N315</accession>
<feature type="domain" description="Wax synthase" evidence="6">
    <location>
        <begin position="138"/>
        <end position="224"/>
    </location>
</feature>
<proteinExistence type="predicted"/>
<keyword evidence="2 5" id="KW-0812">Transmembrane</keyword>
<protein>
    <submittedName>
        <fullName evidence="7">Membrane bound O-acyl transferase family-like protein</fullName>
    </submittedName>
</protein>
<keyword evidence="8" id="KW-1185">Reference proteome</keyword>
<evidence type="ECO:0000256" key="1">
    <source>
        <dbReference type="ARBA" id="ARBA00004141"/>
    </source>
</evidence>
<keyword evidence="7" id="KW-0808">Transferase</keyword>
<evidence type="ECO:0000256" key="3">
    <source>
        <dbReference type="ARBA" id="ARBA00022989"/>
    </source>
</evidence>
<keyword evidence="4 5" id="KW-0472">Membrane</keyword>
<evidence type="ECO:0000256" key="2">
    <source>
        <dbReference type="ARBA" id="ARBA00022692"/>
    </source>
</evidence>
<dbReference type="OrthoDB" id="1077582at2759"/>
<dbReference type="Pfam" id="PF13813">
    <property type="entry name" value="MBOAT_2"/>
    <property type="match status" value="1"/>
</dbReference>
<reference evidence="8" key="1">
    <citation type="submission" date="2018-05" db="EMBL/GenBank/DDBJ databases">
        <title>Draft genome sequence of Stemphylium lycopersici strain CIDEFI 213.</title>
        <authorList>
            <person name="Medina R."/>
            <person name="Franco M.E.E."/>
            <person name="Lucentini C.G."/>
            <person name="Saparrat M.C.N."/>
            <person name="Balatti P.A."/>
        </authorList>
    </citation>
    <scope>NUCLEOTIDE SEQUENCE [LARGE SCALE GENOMIC DNA]</scope>
    <source>
        <strain evidence="8">CIDEFI 213</strain>
    </source>
</reference>
<dbReference type="GO" id="GO:0016020">
    <property type="term" value="C:membrane"/>
    <property type="evidence" value="ECO:0007669"/>
    <property type="project" value="UniProtKB-SubCell"/>
</dbReference>
<comment type="subcellular location">
    <subcellularLocation>
        <location evidence="1">Membrane</location>
        <topology evidence="1">Multi-pass membrane protein</topology>
    </subcellularLocation>
</comment>
<feature type="transmembrane region" description="Helical" evidence="5">
    <location>
        <begin position="51"/>
        <end position="70"/>
    </location>
</feature>
<dbReference type="InterPro" id="IPR032805">
    <property type="entry name" value="Wax_synthase_dom"/>
</dbReference>
<organism evidence="7 8">
    <name type="scientific">Stemphylium lycopersici</name>
    <name type="common">Tomato gray leaf spot disease fungus</name>
    <name type="synonym">Thyrospora lycopersici</name>
    <dbReference type="NCBI Taxonomy" id="183478"/>
    <lineage>
        <taxon>Eukaryota</taxon>
        <taxon>Fungi</taxon>
        <taxon>Dikarya</taxon>
        <taxon>Ascomycota</taxon>
        <taxon>Pezizomycotina</taxon>
        <taxon>Dothideomycetes</taxon>
        <taxon>Pleosporomycetidae</taxon>
        <taxon>Pleosporales</taxon>
        <taxon>Pleosporineae</taxon>
        <taxon>Pleosporaceae</taxon>
        <taxon>Stemphylium</taxon>
    </lineage>
</organism>
<evidence type="ECO:0000259" key="6">
    <source>
        <dbReference type="Pfam" id="PF13813"/>
    </source>
</evidence>
<evidence type="ECO:0000256" key="5">
    <source>
        <dbReference type="SAM" id="Phobius"/>
    </source>
</evidence>
<feature type="transmembrane region" description="Helical" evidence="5">
    <location>
        <begin position="190"/>
        <end position="211"/>
    </location>
</feature>
<evidence type="ECO:0000256" key="4">
    <source>
        <dbReference type="ARBA" id="ARBA00023136"/>
    </source>
</evidence>
<gene>
    <name evidence="7" type="ORF">DDE83_004896</name>
</gene>
<sequence>MRSRNELLEQILVGHSSLFHEPLRGMEQPSQKRKHGSPTTYPRLRFIARKAIRTAIFALFRNFLTCYSASTPHGTWLDLQRQSLKPYQPFPSNPAYPLATRFCYTWLFIMIAFANMEMLMSAYAVLSVALGLANPRDCPCMFGRLGDLWSIRQAWSKVWHQQCRRICSAPAIWLARHALALKTGGFASKYVQLFVAFGVSAIVHAAASMLVHRSWEDDGSFGWLLGRTAAVIMVEDHVIELGKWLGFRDRAAWRVLGFVWTVGMVAWGCEGYVAKTVSHGMWVHEREIDVFGVGPR</sequence>
<feature type="transmembrane region" description="Helical" evidence="5">
    <location>
        <begin position="104"/>
        <end position="126"/>
    </location>
</feature>